<dbReference type="AlphaFoldDB" id="A0A8S2GQ88"/>
<dbReference type="EMBL" id="CAJOBA010000380">
    <property type="protein sequence ID" value="CAF3527525.1"/>
    <property type="molecule type" value="Genomic_DNA"/>
</dbReference>
<sequence>MNTSLPVERQVGVPFPVAVPVPQPYPVPHPVPQPFIVREPVGVPYPVESRHRSSYREQEYYSAPSYHHVERIVEEPIIIRRHRRRCRRRSSPPPQPIVIPIPIQAPVQQQQLQQQSLQITEYVQDIYPPAQVITERVPIGYMANNTLVQQPGLVSLTPGSMNVQQFATTSMNCQPGTVMLGNQPQQQQLIQMMEPSASGQLILNQNPGARVISPSMSGVMGHPSMYGTQIIG</sequence>
<reference evidence="2" key="1">
    <citation type="submission" date="2021-02" db="EMBL/GenBank/DDBJ databases">
        <authorList>
            <person name="Nowell W R."/>
        </authorList>
    </citation>
    <scope>NUCLEOTIDE SEQUENCE</scope>
</reference>
<comment type="caution">
    <text evidence="2">The sequence shown here is derived from an EMBL/GenBank/DDBJ whole genome shotgun (WGS) entry which is preliminary data.</text>
</comment>
<proteinExistence type="predicted"/>
<name>A0A8S2GQ88_9BILA</name>
<evidence type="ECO:0000313" key="2">
    <source>
        <dbReference type="EMBL" id="CAF3527525.1"/>
    </source>
</evidence>
<gene>
    <name evidence="1" type="ORF">OVA965_LOCUS1903</name>
    <name evidence="2" type="ORF">TMI583_LOCUS1903</name>
</gene>
<dbReference type="EMBL" id="CAJNOK010000380">
    <property type="protein sequence ID" value="CAF0749112.1"/>
    <property type="molecule type" value="Genomic_DNA"/>
</dbReference>
<dbReference type="Proteomes" id="UP000677228">
    <property type="component" value="Unassembled WGS sequence"/>
</dbReference>
<dbReference type="Proteomes" id="UP000682733">
    <property type="component" value="Unassembled WGS sequence"/>
</dbReference>
<accession>A0A8S2GQ88</accession>
<evidence type="ECO:0000313" key="1">
    <source>
        <dbReference type="EMBL" id="CAF0749112.1"/>
    </source>
</evidence>
<evidence type="ECO:0000313" key="3">
    <source>
        <dbReference type="Proteomes" id="UP000682733"/>
    </source>
</evidence>
<protein>
    <submittedName>
        <fullName evidence="2">Uncharacterized protein</fullName>
    </submittedName>
</protein>
<organism evidence="2 3">
    <name type="scientific">Didymodactylos carnosus</name>
    <dbReference type="NCBI Taxonomy" id="1234261"/>
    <lineage>
        <taxon>Eukaryota</taxon>
        <taxon>Metazoa</taxon>
        <taxon>Spiralia</taxon>
        <taxon>Gnathifera</taxon>
        <taxon>Rotifera</taxon>
        <taxon>Eurotatoria</taxon>
        <taxon>Bdelloidea</taxon>
        <taxon>Philodinida</taxon>
        <taxon>Philodinidae</taxon>
        <taxon>Didymodactylos</taxon>
    </lineage>
</organism>